<dbReference type="AlphaFoldDB" id="A0A6M3M2W6"/>
<evidence type="ECO:0000313" key="2">
    <source>
        <dbReference type="EMBL" id="QJB03201.1"/>
    </source>
</evidence>
<gene>
    <name evidence="1" type="ORF">MM171A00439_0022</name>
    <name evidence="2" type="ORF">MM171B00856_0014</name>
</gene>
<protein>
    <submittedName>
        <fullName evidence="1">Uncharacterized protein</fullName>
    </submittedName>
</protein>
<name>A0A6M3M2W6_9ZZZZ</name>
<evidence type="ECO:0000313" key="1">
    <source>
        <dbReference type="EMBL" id="QJB00470.1"/>
    </source>
</evidence>
<accession>A0A6M3M2W6</accession>
<organism evidence="1">
    <name type="scientific">viral metagenome</name>
    <dbReference type="NCBI Taxonomy" id="1070528"/>
    <lineage>
        <taxon>unclassified sequences</taxon>
        <taxon>metagenomes</taxon>
        <taxon>organismal metagenomes</taxon>
    </lineage>
</organism>
<sequence>MIVDMHGEQHLWVRFDPRDDKREVIIDKAANDVRICDGKASVKLCFKDQQIQSVLVDDIFVWP</sequence>
<dbReference type="EMBL" id="MT143830">
    <property type="protein sequence ID" value="QJB03201.1"/>
    <property type="molecule type" value="Genomic_DNA"/>
</dbReference>
<proteinExistence type="predicted"/>
<dbReference type="EMBL" id="MT143694">
    <property type="protein sequence ID" value="QJB00470.1"/>
    <property type="molecule type" value="Genomic_DNA"/>
</dbReference>
<reference evidence="1" key="1">
    <citation type="submission" date="2020-03" db="EMBL/GenBank/DDBJ databases">
        <title>The deep terrestrial virosphere.</title>
        <authorList>
            <person name="Holmfeldt K."/>
            <person name="Nilsson E."/>
            <person name="Simone D."/>
            <person name="Lopez-Fernandez M."/>
            <person name="Wu X."/>
            <person name="de Brujin I."/>
            <person name="Lundin D."/>
            <person name="Andersson A."/>
            <person name="Bertilsson S."/>
            <person name="Dopson M."/>
        </authorList>
    </citation>
    <scope>NUCLEOTIDE SEQUENCE</scope>
    <source>
        <strain evidence="1">MM171A00439</strain>
        <strain evidence="2">MM171B00856</strain>
    </source>
</reference>